<dbReference type="SUPFAM" id="SSF109854">
    <property type="entry name" value="DinB/YfiT-like putative metalloenzymes"/>
    <property type="match status" value="1"/>
</dbReference>
<dbReference type="Proteomes" id="UP000557217">
    <property type="component" value="Unassembled WGS sequence"/>
</dbReference>
<keyword evidence="2" id="KW-1185">Reference proteome</keyword>
<organism evidence="1 2">
    <name type="scientific">Ureibacillus thermosphaericus</name>
    <dbReference type="NCBI Taxonomy" id="51173"/>
    <lineage>
        <taxon>Bacteria</taxon>
        <taxon>Bacillati</taxon>
        <taxon>Bacillota</taxon>
        <taxon>Bacilli</taxon>
        <taxon>Bacillales</taxon>
        <taxon>Caryophanaceae</taxon>
        <taxon>Ureibacillus</taxon>
    </lineage>
</organism>
<evidence type="ECO:0000313" key="1">
    <source>
        <dbReference type="EMBL" id="MBB5148422.1"/>
    </source>
</evidence>
<dbReference type="Gene3D" id="1.20.120.450">
    <property type="entry name" value="dinb family like domain"/>
    <property type="match status" value="1"/>
</dbReference>
<evidence type="ECO:0008006" key="3">
    <source>
        <dbReference type="Google" id="ProtNLM"/>
    </source>
</evidence>
<dbReference type="RefSeq" id="WP_016839066.1">
    <property type="nucleotide sequence ID" value="NZ_AP018335.1"/>
</dbReference>
<accession>A0A840PUK6</accession>
<dbReference type="EMBL" id="JACHGZ010000006">
    <property type="protein sequence ID" value="MBB5148422.1"/>
    <property type="molecule type" value="Genomic_DNA"/>
</dbReference>
<protein>
    <recommendedName>
        <fullName evidence="3">DinB family protein</fullName>
    </recommendedName>
</protein>
<sequence>MDKNKEKILIHFENSVDFVKNLSKLTENEWYLSLTNDEWTIAGVVTHFIALDEFVLQKRIPYFKKDGVFPKELDKQAIKQQSLIESRKRKKEEIIEKFTSVRRSLIIAVNNLEDEKWSKSYRIHSSKYTISSYLFEYIHYDLKQFNKVREALYLKK</sequence>
<proteinExistence type="predicted"/>
<dbReference type="AlphaFoldDB" id="A0A840PUK6"/>
<comment type="caution">
    <text evidence="1">The sequence shown here is derived from an EMBL/GenBank/DDBJ whole genome shotgun (WGS) entry which is preliminary data.</text>
</comment>
<gene>
    <name evidence="1" type="ORF">HNR36_000808</name>
</gene>
<reference evidence="1 2" key="1">
    <citation type="submission" date="2020-08" db="EMBL/GenBank/DDBJ databases">
        <title>Genomic Encyclopedia of Type Strains, Phase IV (KMG-IV): sequencing the most valuable type-strain genomes for metagenomic binning, comparative biology and taxonomic classification.</title>
        <authorList>
            <person name="Goeker M."/>
        </authorList>
    </citation>
    <scope>NUCLEOTIDE SEQUENCE [LARGE SCALE GENOMIC DNA]</scope>
    <source>
        <strain evidence="1 2">DSM 10633</strain>
    </source>
</reference>
<evidence type="ECO:0000313" key="2">
    <source>
        <dbReference type="Proteomes" id="UP000557217"/>
    </source>
</evidence>
<name>A0A840PUK6_URETH</name>
<dbReference type="InterPro" id="IPR034660">
    <property type="entry name" value="DinB/YfiT-like"/>
</dbReference>